<dbReference type="Proteomes" id="UP000563426">
    <property type="component" value="Unassembled WGS sequence"/>
</dbReference>
<proteinExistence type="predicted"/>
<evidence type="ECO:0000313" key="2">
    <source>
        <dbReference type="Proteomes" id="UP000563426"/>
    </source>
</evidence>
<reference evidence="1 2" key="1">
    <citation type="submission" date="2020-05" db="EMBL/GenBank/DDBJ databases">
        <authorList>
            <person name="Whitworth D."/>
        </authorList>
    </citation>
    <scope>NUCLEOTIDE SEQUENCE [LARGE SCALE GENOMIC DNA]</scope>
    <source>
        <strain evidence="1 2">AB043B</strain>
    </source>
</reference>
<comment type="caution">
    <text evidence="1">The sequence shown here is derived from an EMBL/GenBank/DDBJ whole genome shotgun (WGS) entry which is preliminary data.</text>
</comment>
<protein>
    <submittedName>
        <fullName evidence="1">Uncharacterized protein</fullName>
    </submittedName>
</protein>
<organism evidence="1 2">
    <name type="scientific">Corallococcus exercitus</name>
    <dbReference type="NCBI Taxonomy" id="2316736"/>
    <lineage>
        <taxon>Bacteria</taxon>
        <taxon>Pseudomonadati</taxon>
        <taxon>Myxococcota</taxon>
        <taxon>Myxococcia</taxon>
        <taxon>Myxococcales</taxon>
        <taxon>Cystobacterineae</taxon>
        <taxon>Myxococcaceae</taxon>
        <taxon>Corallococcus</taxon>
    </lineage>
</organism>
<name>A0A7Y4KGS6_9BACT</name>
<dbReference type="EMBL" id="JABFJV010000013">
    <property type="protein sequence ID" value="NOK32434.1"/>
    <property type="molecule type" value="Genomic_DNA"/>
</dbReference>
<dbReference type="AlphaFoldDB" id="A0A7Y4KGS6"/>
<gene>
    <name evidence="1" type="ORF">HMI49_04375</name>
</gene>
<evidence type="ECO:0000313" key="1">
    <source>
        <dbReference type="EMBL" id="NOK32434.1"/>
    </source>
</evidence>
<keyword evidence="2" id="KW-1185">Reference proteome</keyword>
<sequence>MRSDCGSQPFTMSTLDELRSALRRDINVMPMFLTDMAPHLQDLLAESEGASLEALFSRANRTEGALLEALAWLWARTLRAPAPAARVDMLDVAEGEVRLFPGGLQVANGVLNRGILVVAGNVDVGGEFGDGDVGSATVVTGSLRCRIANVQGVLRVGGVLDAAQLVFANNDPEPLMAREGLRAPLTLLQLGRSLDVRSADGLVVEEEVTPSQVLKLRALLPAAVFHDIDLEEEDEDVLIPLDEVLDVEALYASAEEGTLVSPLR</sequence>
<accession>A0A7Y4KGS6</accession>